<dbReference type="Gene3D" id="3.40.50.300">
    <property type="entry name" value="P-loop containing nucleotide triphosphate hydrolases"/>
    <property type="match status" value="1"/>
</dbReference>
<evidence type="ECO:0000256" key="2">
    <source>
        <dbReference type="ARBA" id="ARBA00022741"/>
    </source>
</evidence>
<dbReference type="GO" id="GO:0005525">
    <property type="term" value="F:GTP binding"/>
    <property type="evidence" value="ECO:0007669"/>
    <property type="project" value="UniProtKB-KW"/>
</dbReference>
<dbReference type="AlphaFoldDB" id="A0AAV7AXQ6"/>
<evidence type="ECO:0000256" key="4">
    <source>
        <dbReference type="ARBA" id="ARBA00054077"/>
    </source>
</evidence>
<gene>
    <name evidence="11" type="ORF">GDO81_013198</name>
</gene>
<comment type="subunit">
    <text evidence="5">Interacts with ARL14EP.</text>
</comment>
<feature type="binding site" evidence="9">
    <location>
        <position position="33"/>
    </location>
    <ligand>
        <name>Mg(2+)</name>
        <dbReference type="ChEBI" id="CHEBI:18420"/>
    </ligand>
</feature>
<dbReference type="EMBL" id="WNYA01000006">
    <property type="protein sequence ID" value="KAG8566356.1"/>
    <property type="molecule type" value="Genomic_DNA"/>
</dbReference>
<feature type="binding site" evidence="8">
    <location>
        <begin position="129"/>
        <end position="132"/>
    </location>
    <ligand>
        <name>GTP</name>
        <dbReference type="ChEBI" id="CHEBI:37565"/>
    </ligand>
</feature>
<sequence>MGLLLSTLHQTLMKFTGYEARILMLGLDAAGKTTILYKLKLNETVATIPTIGFNVETLEPMQNVTFTVWDTASQEKIRALWIHYIVNTDGLIFVVDSADHERFEEAMAELTIILENEKMRGVPFVVMANKQDLPGAMKPEELSELLRLRNIKEKQWHVQGCCATTGDGLVEGLGRLADFVKEFKKAKPF</sequence>
<dbReference type="GO" id="GO:0046872">
    <property type="term" value="F:metal ion binding"/>
    <property type="evidence" value="ECO:0007669"/>
    <property type="project" value="UniProtKB-KW"/>
</dbReference>
<feature type="binding site" evidence="8">
    <location>
        <begin position="26"/>
        <end position="33"/>
    </location>
    <ligand>
        <name>GTP</name>
        <dbReference type="ChEBI" id="CHEBI:37565"/>
    </ligand>
</feature>
<keyword evidence="9" id="KW-0460">Magnesium</keyword>
<feature type="binding site" evidence="9">
    <location>
        <position position="50"/>
    </location>
    <ligand>
        <name>Mg(2+)</name>
        <dbReference type="ChEBI" id="CHEBI:18420"/>
    </ligand>
</feature>
<dbReference type="InterPro" id="IPR027417">
    <property type="entry name" value="P-loop_NTPase"/>
</dbReference>
<dbReference type="PRINTS" id="PR00328">
    <property type="entry name" value="SAR1GTPBP"/>
</dbReference>
<dbReference type="InterPro" id="IPR006689">
    <property type="entry name" value="Small_GTPase_ARF/SAR"/>
</dbReference>
<reference evidence="11" key="1">
    <citation type="thesis" date="2020" institute="ProQuest LLC" country="789 East Eisenhower Parkway, Ann Arbor, MI, USA">
        <title>Comparative Genomics and Chromosome Evolution.</title>
        <authorList>
            <person name="Mudd A.B."/>
        </authorList>
    </citation>
    <scope>NUCLEOTIDE SEQUENCE</scope>
    <source>
        <strain evidence="11">237g6f4</strain>
        <tissue evidence="11">Blood</tissue>
    </source>
</reference>
<dbReference type="NCBIfam" id="TIGR00231">
    <property type="entry name" value="small_GTP"/>
    <property type="match status" value="1"/>
</dbReference>
<dbReference type="FunFam" id="3.40.50.300:FF:000412">
    <property type="entry name" value="ADP-ribosylation factor 1"/>
    <property type="match status" value="1"/>
</dbReference>
<evidence type="ECO:0000256" key="8">
    <source>
        <dbReference type="PIRSR" id="PIRSR606689-1"/>
    </source>
</evidence>
<evidence type="ECO:0000256" key="6">
    <source>
        <dbReference type="ARBA" id="ARBA00072405"/>
    </source>
</evidence>
<dbReference type="PANTHER" id="PTHR11711">
    <property type="entry name" value="ADP RIBOSYLATION FACTOR-RELATED"/>
    <property type="match status" value="1"/>
</dbReference>
<evidence type="ECO:0000256" key="9">
    <source>
        <dbReference type="PIRSR" id="PIRSR606689-2"/>
    </source>
</evidence>
<evidence type="ECO:0000256" key="7">
    <source>
        <dbReference type="ARBA" id="ARBA00077764"/>
    </source>
</evidence>
<dbReference type="GO" id="GO:0030010">
    <property type="term" value="P:establishment of cell polarity"/>
    <property type="evidence" value="ECO:0007669"/>
    <property type="project" value="UniProtKB-ARBA"/>
</dbReference>
<accession>A0AAV7AXQ6</accession>
<keyword evidence="3 8" id="KW-0342">GTP-binding</keyword>
<protein>
    <recommendedName>
        <fullName evidence="6">ADP-ribosylation factor-like protein 14</fullName>
    </recommendedName>
    <alternativeName>
        <fullName evidence="7">ADP-ribosylation factor 7</fullName>
    </alternativeName>
</protein>
<name>A0AAV7AXQ6_ENGPU</name>
<evidence type="ECO:0000256" key="1">
    <source>
        <dbReference type="ARBA" id="ARBA00010290"/>
    </source>
</evidence>
<comment type="similarity">
    <text evidence="1 10">Belongs to the small GTPase superfamily. Arf family.</text>
</comment>
<evidence type="ECO:0000256" key="5">
    <source>
        <dbReference type="ARBA" id="ARBA00061881"/>
    </source>
</evidence>
<dbReference type="PROSITE" id="PS51419">
    <property type="entry name" value="RAB"/>
    <property type="match status" value="1"/>
</dbReference>
<dbReference type="Pfam" id="PF00025">
    <property type="entry name" value="Arf"/>
    <property type="match status" value="1"/>
</dbReference>
<dbReference type="InterPro" id="IPR024156">
    <property type="entry name" value="Small_GTPase_ARF"/>
</dbReference>
<comment type="caution">
    <text evidence="11">The sequence shown here is derived from an EMBL/GenBank/DDBJ whole genome shotgun (WGS) entry which is preliminary data.</text>
</comment>
<proteinExistence type="inferred from homology"/>
<keyword evidence="12" id="KW-1185">Reference proteome</keyword>
<dbReference type="SMART" id="SM00175">
    <property type="entry name" value="RAB"/>
    <property type="match status" value="1"/>
</dbReference>
<comment type="function">
    <text evidence="4">GTPase that recruits MYO1E to MHC class II-containing vesicles via the effector protein ARL14EP and hence controls the movement of these vesicles along the actin cytoskeleton in dendritic cells.</text>
</comment>
<evidence type="ECO:0000256" key="3">
    <source>
        <dbReference type="ARBA" id="ARBA00023134"/>
    </source>
</evidence>
<dbReference type="SUPFAM" id="SSF52540">
    <property type="entry name" value="P-loop containing nucleoside triphosphate hydrolases"/>
    <property type="match status" value="1"/>
</dbReference>
<dbReference type="CDD" id="cd00878">
    <property type="entry name" value="Arf_Arl"/>
    <property type="match status" value="1"/>
</dbReference>
<dbReference type="Proteomes" id="UP000824782">
    <property type="component" value="Unassembled WGS sequence"/>
</dbReference>
<keyword evidence="2 8" id="KW-0547">Nucleotide-binding</keyword>
<organism evidence="11 12">
    <name type="scientific">Engystomops pustulosus</name>
    <name type="common">Tungara frog</name>
    <name type="synonym">Physalaemus pustulosus</name>
    <dbReference type="NCBI Taxonomy" id="76066"/>
    <lineage>
        <taxon>Eukaryota</taxon>
        <taxon>Metazoa</taxon>
        <taxon>Chordata</taxon>
        <taxon>Craniata</taxon>
        <taxon>Vertebrata</taxon>
        <taxon>Euteleostomi</taxon>
        <taxon>Amphibia</taxon>
        <taxon>Batrachia</taxon>
        <taxon>Anura</taxon>
        <taxon>Neobatrachia</taxon>
        <taxon>Hyloidea</taxon>
        <taxon>Leptodactylidae</taxon>
        <taxon>Leiuperinae</taxon>
        <taxon>Engystomops</taxon>
    </lineage>
</organism>
<evidence type="ECO:0000313" key="11">
    <source>
        <dbReference type="EMBL" id="KAG8566356.1"/>
    </source>
</evidence>
<dbReference type="GO" id="GO:0003924">
    <property type="term" value="F:GTPase activity"/>
    <property type="evidence" value="ECO:0007669"/>
    <property type="project" value="InterPro"/>
</dbReference>
<keyword evidence="9" id="KW-0479">Metal-binding</keyword>
<evidence type="ECO:0000256" key="10">
    <source>
        <dbReference type="RuleBase" id="RU003925"/>
    </source>
</evidence>
<dbReference type="InterPro" id="IPR005225">
    <property type="entry name" value="Small_GTP-bd"/>
</dbReference>
<dbReference type="SMART" id="SM00178">
    <property type="entry name" value="SAR"/>
    <property type="match status" value="1"/>
</dbReference>
<dbReference type="PROSITE" id="PS51417">
    <property type="entry name" value="ARF"/>
    <property type="match status" value="1"/>
</dbReference>
<evidence type="ECO:0000313" key="12">
    <source>
        <dbReference type="Proteomes" id="UP000824782"/>
    </source>
</evidence>
<dbReference type="SMART" id="SM00177">
    <property type="entry name" value="ARF"/>
    <property type="match status" value="1"/>
</dbReference>